<feature type="transmembrane region" description="Helical" evidence="1">
    <location>
        <begin position="321"/>
        <end position="343"/>
    </location>
</feature>
<keyword evidence="1" id="KW-1133">Transmembrane helix</keyword>
<dbReference type="AlphaFoldDB" id="A0A7W5ZR45"/>
<evidence type="ECO:0000313" key="3">
    <source>
        <dbReference type="Proteomes" id="UP000541352"/>
    </source>
</evidence>
<feature type="transmembrane region" description="Helical" evidence="1">
    <location>
        <begin position="197"/>
        <end position="218"/>
    </location>
</feature>
<feature type="transmembrane region" description="Helical" evidence="1">
    <location>
        <begin position="355"/>
        <end position="372"/>
    </location>
</feature>
<feature type="transmembrane region" description="Helical" evidence="1">
    <location>
        <begin position="270"/>
        <end position="301"/>
    </location>
</feature>
<evidence type="ECO:0008006" key="4">
    <source>
        <dbReference type="Google" id="ProtNLM"/>
    </source>
</evidence>
<keyword evidence="1" id="KW-0472">Membrane</keyword>
<evidence type="ECO:0000256" key="1">
    <source>
        <dbReference type="SAM" id="Phobius"/>
    </source>
</evidence>
<proteinExistence type="predicted"/>
<sequence>MMSTLTVFYVKLVLVVVSSVVIWLGAKNDTFWQKIQQKRQENRAILIGILAFRLLPFVIIYVFLDQSPRGDVPFFWGKATQAYQWKLVYRDFISFHAPVFAYIITLPLFLWYSSKAIVLLMVLIEALIIWLTYLAYQRRSQPDALKSTLLYMLLSGPMIMVLLGGQEDIWMWGVAAWMMLSYLRSHNDGFGLGVRFSTGLIVIKATFVFWFFPLWFLLKKRWGFLLGMIAVGVPSLAVLYAVMQLDFLMPVQMGTTNLLTPNLFTISRPWLTYLFGSLPTLTVFSWAGMVITLSVSVLAVYRFRNLALEDTLPLAYLATYLAMSIFQPTSVGYYAFAYLLPLMMELVDWKKQRDVVVLLFLNLLLVVQPFIFTHINSPTYDDLTVFSQPLFILEYTLQVLNVACFGWYLWQVYRKNVSSPQLA</sequence>
<keyword evidence="3" id="KW-1185">Reference proteome</keyword>
<feature type="transmembrane region" description="Helical" evidence="1">
    <location>
        <begin position="116"/>
        <end position="136"/>
    </location>
</feature>
<accession>A0A7W5ZR45</accession>
<name>A0A7W5ZR45_9BACT</name>
<feature type="transmembrane region" description="Helical" evidence="1">
    <location>
        <begin position="392"/>
        <end position="410"/>
    </location>
</feature>
<feature type="transmembrane region" description="Helical" evidence="1">
    <location>
        <begin position="148"/>
        <end position="163"/>
    </location>
</feature>
<keyword evidence="1" id="KW-0812">Transmembrane</keyword>
<dbReference type="Proteomes" id="UP000541352">
    <property type="component" value="Unassembled WGS sequence"/>
</dbReference>
<reference evidence="2 3" key="1">
    <citation type="submission" date="2020-08" db="EMBL/GenBank/DDBJ databases">
        <title>Genomic Encyclopedia of Type Strains, Phase IV (KMG-IV): sequencing the most valuable type-strain genomes for metagenomic binning, comparative biology and taxonomic classification.</title>
        <authorList>
            <person name="Goeker M."/>
        </authorList>
    </citation>
    <scope>NUCLEOTIDE SEQUENCE [LARGE SCALE GENOMIC DNA]</scope>
    <source>
        <strain evidence="2 3">DSM 17976</strain>
    </source>
</reference>
<evidence type="ECO:0000313" key="2">
    <source>
        <dbReference type="EMBL" id="MBB3841401.1"/>
    </source>
</evidence>
<gene>
    <name evidence="2" type="ORF">FHS57_005429</name>
</gene>
<feature type="transmembrane region" description="Helical" evidence="1">
    <location>
        <begin position="224"/>
        <end position="249"/>
    </location>
</feature>
<feature type="transmembrane region" description="Helical" evidence="1">
    <location>
        <begin position="44"/>
        <end position="64"/>
    </location>
</feature>
<dbReference type="EMBL" id="JACIBY010000017">
    <property type="protein sequence ID" value="MBB3841401.1"/>
    <property type="molecule type" value="Genomic_DNA"/>
</dbReference>
<feature type="transmembrane region" description="Helical" evidence="1">
    <location>
        <begin position="6"/>
        <end position="24"/>
    </location>
</feature>
<comment type="caution">
    <text evidence="2">The sequence shown here is derived from an EMBL/GenBank/DDBJ whole genome shotgun (WGS) entry which is preliminary data.</text>
</comment>
<organism evidence="2 3">
    <name type="scientific">Runella defluvii</name>
    <dbReference type="NCBI Taxonomy" id="370973"/>
    <lineage>
        <taxon>Bacteria</taxon>
        <taxon>Pseudomonadati</taxon>
        <taxon>Bacteroidota</taxon>
        <taxon>Cytophagia</taxon>
        <taxon>Cytophagales</taxon>
        <taxon>Spirosomataceae</taxon>
        <taxon>Runella</taxon>
    </lineage>
</organism>
<protein>
    <recommendedName>
        <fullName evidence="4">DUF2029 domain-containing protein</fullName>
    </recommendedName>
</protein>
<dbReference type="RefSeq" id="WP_183979054.1">
    <property type="nucleotide sequence ID" value="NZ_JACIBY010000017.1"/>
</dbReference>